<evidence type="ECO:0000256" key="3">
    <source>
        <dbReference type="ARBA" id="ARBA00023071"/>
    </source>
</evidence>
<dbReference type="InterPro" id="IPR001884">
    <property type="entry name" value="IF5A-like"/>
</dbReference>
<feature type="domain" description="Translation initiation factor 5A C-terminal" evidence="6">
    <location>
        <begin position="84"/>
        <end position="156"/>
    </location>
</feature>
<dbReference type="AlphaFoldDB" id="A0A8S1KZC9"/>
<evidence type="ECO:0000259" key="6">
    <source>
        <dbReference type="SMART" id="SM01376"/>
    </source>
</evidence>
<dbReference type="GO" id="GO:0045905">
    <property type="term" value="P:positive regulation of translational termination"/>
    <property type="evidence" value="ECO:0007669"/>
    <property type="project" value="UniProtKB-UniRule"/>
</dbReference>
<keyword evidence="8" id="KW-1185">Reference proteome</keyword>
<dbReference type="InterPro" id="IPR048670">
    <property type="entry name" value="IF5A-like_N"/>
</dbReference>
<dbReference type="Proteomes" id="UP000688137">
    <property type="component" value="Unassembled WGS sequence"/>
</dbReference>
<comment type="caution">
    <text evidence="7">The sequence shown here is derived from an EMBL/GenBank/DDBJ whole genome shotgun (WGS) entry which is preliminary data.</text>
</comment>
<dbReference type="GO" id="GO:0043022">
    <property type="term" value="F:ribosome binding"/>
    <property type="evidence" value="ECO:0007669"/>
    <property type="project" value="UniProtKB-UniRule"/>
</dbReference>
<evidence type="ECO:0000256" key="4">
    <source>
        <dbReference type="RuleBase" id="RU362005"/>
    </source>
</evidence>
<dbReference type="Pfam" id="PF01287">
    <property type="entry name" value="eIF-5a"/>
    <property type="match status" value="1"/>
</dbReference>
<comment type="similarity">
    <text evidence="1 4">Belongs to the eIF-5A family.</text>
</comment>
<name>A0A8S1KZC9_PARPR</name>
<sequence>MSDDENQFEQGNAGSSHTYTESAGSLKKGGYVMLKGHPCKITDVSTSKAGKHGHAKASIVGKDIFTGKTYEDSAPTSHNIDVPFVTKKEYTLMDIQADGFVILMNEDGSTKEDLKLPETEDDFNLVKEIREQFEAGKDLLISVLSAMGEEKIVSSREAQDK</sequence>
<evidence type="ECO:0000256" key="1">
    <source>
        <dbReference type="ARBA" id="ARBA00006016"/>
    </source>
</evidence>
<dbReference type="OMA" id="AKCHFTA"/>
<protein>
    <recommendedName>
        <fullName evidence="4">Eukaryotic translation initiation factor 5A</fullName>
        <shortName evidence="4">eIF-5A</shortName>
    </recommendedName>
</protein>
<dbReference type="GO" id="GO:0003723">
    <property type="term" value="F:RNA binding"/>
    <property type="evidence" value="ECO:0007669"/>
    <property type="project" value="InterPro"/>
</dbReference>
<feature type="compositionally biased region" description="Polar residues" evidence="5">
    <location>
        <begin position="8"/>
        <end position="22"/>
    </location>
</feature>
<feature type="region of interest" description="Disordered" evidence="5">
    <location>
        <begin position="1"/>
        <end position="22"/>
    </location>
</feature>
<evidence type="ECO:0000313" key="8">
    <source>
        <dbReference type="Proteomes" id="UP000688137"/>
    </source>
</evidence>
<keyword evidence="3 4" id="KW-0385">Hypusine</keyword>
<evidence type="ECO:0000256" key="5">
    <source>
        <dbReference type="SAM" id="MobiDB-lite"/>
    </source>
</evidence>
<dbReference type="GO" id="GO:0003746">
    <property type="term" value="F:translation elongation factor activity"/>
    <property type="evidence" value="ECO:0007669"/>
    <property type="project" value="UniProtKB-UniRule"/>
</dbReference>
<dbReference type="CDD" id="cd04468">
    <property type="entry name" value="S1_eIF5A"/>
    <property type="match status" value="1"/>
</dbReference>
<keyword evidence="2 4" id="KW-0648">Protein biosynthesis</keyword>
<dbReference type="Pfam" id="PF21485">
    <property type="entry name" value="IF5A-like_N"/>
    <property type="match status" value="1"/>
</dbReference>
<comment type="PTM">
    <text evidence="4">eIF-5A seems to be the only eukaryotic protein to have a hypusine residue which is a post-translational modification of a lysine by the addition of a butylamino group.</text>
</comment>
<proteinExistence type="inferred from homology"/>
<organism evidence="7 8">
    <name type="scientific">Paramecium primaurelia</name>
    <dbReference type="NCBI Taxonomy" id="5886"/>
    <lineage>
        <taxon>Eukaryota</taxon>
        <taxon>Sar</taxon>
        <taxon>Alveolata</taxon>
        <taxon>Ciliophora</taxon>
        <taxon>Intramacronucleata</taxon>
        <taxon>Oligohymenophorea</taxon>
        <taxon>Peniculida</taxon>
        <taxon>Parameciidae</taxon>
        <taxon>Paramecium</taxon>
    </lineage>
</organism>
<dbReference type="SMART" id="SM01376">
    <property type="entry name" value="eIF-5a"/>
    <property type="match status" value="1"/>
</dbReference>
<reference evidence="7" key="1">
    <citation type="submission" date="2021-01" db="EMBL/GenBank/DDBJ databases">
        <authorList>
            <consortium name="Genoscope - CEA"/>
            <person name="William W."/>
        </authorList>
    </citation>
    <scope>NUCLEOTIDE SEQUENCE</scope>
</reference>
<dbReference type="PANTHER" id="PTHR11673">
    <property type="entry name" value="TRANSLATION INITIATION FACTOR 5A FAMILY MEMBER"/>
    <property type="match status" value="1"/>
</dbReference>
<evidence type="ECO:0000256" key="2">
    <source>
        <dbReference type="ARBA" id="ARBA00022917"/>
    </source>
</evidence>
<dbReference type="InterPro" id="IPR020189">
    <property type="entry name" value="IF5A_C"/>
</dbReference>
<dbReference type="GO" id="GO:0045901">
    <property type="term" value="P:positive regulation of translational elongation"/>
    <property type="evidence" value="ECO:0007669"/>
    <property type="project" value="UniProtKB-UniRule"/>
</dbReference>
<comment type="function">
    <text evidence="4">Translation factor that promotes translation elongation and termination, particularly upon ribosome stalling at specific amino acid sequence contexts. Binds between the exit (E) and peptidyl (P) site of the ribosome and promotes rescue of stalled ribosome: specifically required for efficient translation of polyproline-containing peptides as well as other motifs that stall the ribosome. Acts as ribosome quality control (RQC) cofactor by joining the RQC complex to facilitate peptidyl transfer during CAT tailing step.</text>
</comment>
<accession>A0A8S1KZC9</accession>
<dbReference type="FunFam" id="2.30.30.30:FF:000080">
    <property type="entry name" value="Eukaryotic translation initiation factor 5A"/>
    <property type="match status" value="1"/>
</dbReference>
<gene>
    <name evidence="7" type="ORF">PPRIM_AZ9-3.1.T0280269</name>
</gene>
<dbReference type="FunFam" id="2.40.50.140:FF:000034">
    <property type="entry name" value="Eukaryotic translation initiation factor 5A"/>
    <property type="match status" value="1"/>
</dbReference>
<dbReference type="NCBIfam" id="TIGR00037">
    <property type="entry name" value="eIF_5A"/>
    <property type="match status" value="1"/>
</dbReference>
<evidence type="ECO:0000313" key="7">
    <source>
        <dbReference type="EMBL" id="CAD8059175.1"/>
    </source>
</evidence>
<dbReference type="EMBL" id="CAJJDM010000027">
    <property type="protein sequence ID" value="CAD8059175.1"/>
    <property type="molecule type" value="Genomic_DNA"/>
</dbReference>
<dbReference type="PIRSF" id="PIRSF003025">
    <property type="entry name" value="eIF5A"/>
    <property type="match status" value="1"/>
</dbReference>